<dbReference type="Pfam" id="PF03401">
    <property type="entry name" value="TctC"/>
    <property type="match status" value="1"/>
</dbReference>
<comment type="similarity">
    <text evidence="1">Belongs to the UPF0065 (bug) family.</text>
</comment>
<evidence type="ECO:0008006" key="5">
    <source>
        <dbReference type="Google" id="ProtNLM"/>
    </source>
</evidence>
<dbReference type="InterPro" id="IPR005064">
    <property type="entry name" value="BUG"/>
</dbReference>
<reference evidence="3 4" key="1">
    <citation type="submission" date="2016-05" db="EMBL/GenBank/DDBJ databases">
        <authorList>
            <person name="Lavstsen T."/>
            <person name="Jespersen J.S."/>
        </authorList>
    </citation>
    <scope>NUCLEOTIDE SEQUENCE [LARGE SCALE GENOMIC DNA]</scope>
    <source>
        <strain evidence="3 4">KCJ1736</strain>
    </source>
</reference>
<dbReference type="PANTHER" id="PTHR42928:SF5">
    <property type="entry name" value="BLR1237 PROTEIN"/>
    <property type="match status" value="1"/>
</dbReference>
<feature type="signal peptide" evidence="2">
    <location>
        <begin position="1"/>
        <end position="24"/>
    </location>
</feature>
<feature type="chain" id="PRO_5008053458" description="Tripartite tricarboxylate transporter substrate binding protein" evidence="2">
    <location>
        <begin position="25"/>
        <end position="320"/>
    </location>
</feature>
<keyword evidence="2" id="KW-0732">Signal</keyword>
<dbReference type="Proteomes" id="UP000077098">
    <property type="component" value="Unassembled WGS sequence"/>
</dbReference>
<dbReference type="AlphaFoldDB" id="A0A176XHQ6"/>
<dbReference type="PANTHER" id="PTHR42928">
    <property type="entry name" value="TRICARBOXYLATE-BINDING PROTEIN"/>
    <property type="match status" value="1"/>
</dbReference>
<dbReference type="PIRSF" id="PIRSF017082">
    <property type="entry name" value="YflP"/>
    <property type="match status" value="1"/>
</dbReference>
<dbReference type="EMBL" id="LXPS01000006">
    <property type="protein sequence ID" value="OAE48418.1"/>
    <property type="molecule type" value="Genomic_DNA"/>
</dbReference>
<evidence type="ECO:0000256" key="1">
    <source>
        <dbReference type="ARBA" id="ARBA00006987"/>
    </source>
</evidence>
<dbReference type="Gene3D" id="3.40.190.10">
    <property type="entry name" value="Periplasmic binding protein-like II"/>
    <property type="match status" value="1"/>
</dbReference>
<protein>
    <recommendedName>
        <fullName evidence="5">Tripartite tricarboxylate transporter substrate binding protein</fullName>
    </recommendedName>
</protein>
<dbReference type="Gene3D" id="3.40.190.150">
    <property type="entry name" value="Bordetella uptake gene, domain 1"/>
    <property type="match status" value="1"/>
</dbReference>
<evidence type="ECO:0000256" key="2">
    <source>
        <dbReference type="SAM" id="SignalP"/>
    </source>
</evidence>
<organism evidence="3 4">
    <name type="scientific">Agrobacterium tumefaciens</name>
    <dbReference type="NCBI Taxonomy" id="358"/>
    <lineage>
        <taxon>Bacteria</taxon>
        <taxon>Pseudomonadati</taxon>
        <taxon>Pseudomonadota</taxon>
        <taxon>Alphaproteobacteria</taxon>
        <taxon>Hyphomicrobiales</taxon>
        <taxon>Rhizobiaceae</taxon>
        <taxon>Rhizobium/Agrobacterium group</taxon>
        <taxon>Agrobacterium</taxon>
        <taxon>Agrobacterium tumefaciens complex</taxon>
    </lineage>
</organism>
<name>A0A176XHQ6_AGRTU</name>
<comment type="caution">
    <text evidence="3">The sequence shown here is derived from an EMBL/GenBank/DDBJ whole genome shotgun (WGS) entry which is preliminary data.</text>
</comment>
<dbReference type="CDD" id="cd07012">
    <property type="entry name" value="PBP2_Bug_TTT"/>
    <property type="match status" value="1"/>
</dbReference>
<proteinExistence type="inferred from homology"/>
<accession>A0A176XHQ6</accession>
<sequence>MKRNLFALSLTVAALSASVQLAHAEWPKDRPIQMIVAFAPGGSTDVMARAMQPFLEKELGADIVIENRPGASGEIAYTALAKAKPDGYTFSYINTPGFLSMQVQRKLGYDPKTIKPVARIVDDPAAIVVPATSEIKTLADFVAAAKAKPGAVSYGSSGIGTDDHLAIIILGAESGTTITHIPFNGAGETRTAILGSQVTGGGLNVSEFAGNDTSGLRMINTFGKERSPQLPDVPTAIESGLNVEMTSERGIAAPREVPAEIADRFAAAVKATLDNPEFQKQAKQMALPLAYLSGPEWEKEMPNRLARFQEIWDKTPWVQQ</sequence>
<gene>
    <name evidence="3" type="ORF">A7J57_22325</name>
</gene>
<evidence type="ECO:0000313" key="3">
    <source>
        <dbReference type="EMBL" id="OAE48418.1"/>
    </source>
</evidence>
<dbReference type="InterPro" id="IPR042100">
    <property type="entry name" value="Bug_dom1"/>
</dbReference>
<evidence type="ECO:0000313" key="4">
    <source>
        <dbReference type="Proteomes" id="UP000077098"/>
    </source>
</evidence>
<dbReference type="SUPFAM" id="SSF53850">
    <property type="entry name" value="Periplasmic binding protein-like II"/>
    <property type="match status" value="1"/>
</dbReference>
<dbReference type="RefSeq" id="WP_063947916.1">
    <property type="nucleotide sequence ID" value="NZ_LXPS01000006.1"/>
</dbReference>